<dbReference type="SUPFAM" id="SSF55729">
    <property type="entry name" value="Acyl-CoA N-acyltransferases (Nat)"/>
    <property type="match status" value="1"/>
</dbReference>
<gene>
    <name evidence="2" type="ORF">ACFFGV_10595</name>
</gene>
<dbReference type="PANTHER" id="PTHR43792">
    <property type="entry name" value="GNAT FAMILY, PUTATIVE (AFU_ORTHOLOGUE AFUA_3G00765)-RELATED-RELATED"/>
    <property type="match status" value="1"/>
</dbReference>
<keyword evidence="3" id="KW-1185">Reference proteome</keyword>
<dbReference type="Pfam" id="PF13302">
    <property type="entry name" value="Acetyltransf_3"/>
    <property type="match status" value="1"/>
</dbReference>
<feature type="domain" description="N-acetyltransferase" evidence="1">
    <location>
        <begin position="13"/>
        <end position="168"/>
    </location>
</feature>
<dbReference type="InterPro" id="IPR000182">
    <property type="entry name" value="GNAT_dom"/>
</dbReference>
<keyword evidence="2" id="KW-0012">Acyltransferase</keyword>
<dbReference type="RefSeq" id="WP_377347539.1">
    <property type="nucleotide sequence ID" value="NZ_JBHLTP010000009.1"/>
</dbReference>
<dbReference type="GO" id="GO:0016746">
    <property type="term" value="F:acyltransferase activity"/>
    <property type="evidence" value="ECO:0007669"/>
    <property type="project" value="UniProtKB-KW"/>
</dbReference>
<dbReference type="PANTHER" id="PTHR43792:SF13">
    <property type="entry name" value="ACETYLTRANSFERASE"/>
    <property type="match status" value="1"/>
</dbReference>
<protein>
    <submittedName>
        <fullName evidence="2">GNAT family N-acetyltransferase</fullName>
        <ecNumber evidence="2">2.3.-.-</ecNumber>
    </submittedName>
</protein>
<evidence type="ECO:0000313" key="3">
    <source>
        <dbReference type="Proteomes" id="UP001589836"/>
    </source>
</evidence>
<sequence>MDIESQRLFISPITVEQAQKLMLDAESYPNWLGTPYDALWPGNGLKAMLPIYAEALENRETELGFGPWIIMDKHKQMVIGDIGFKGQPVNGEVEIGYFVSKIHRNQGYAKEAVEAMLQWAFSHEDIVTVTASCSPSNVPSYKVLSANGFKERMEEDGLIWFEARKERHYGKNRAM</sequence>
<reference evidence="2 3" key="1">
    <citation type="submission" date="2024-09" db="EMBL/GenBank/DDBJ databases">
        <authorList>
            <person name="Sun Q."/>
            <person name="Mori K."/>
        </authorList>
    </citation>
    <scope>NUCLEOTIDE SEQUENCE [LARGE SCALE GENOMIC DNA]</scope>
    <source>
        <strain evidence="2 3">NCAIM B.02529</strain>
    </source>
</reference>
<organism evidence="2 3">
    <name type="scientific">Pontibacillus salicampi</name>
    <dbReference type="NCBI Taxonomy" id="1449801"/>
    <lineage>
        <taxon>Bacteria</taxon>
        <taxon>Bacillati</taxon>
        <taxon>Bacillota</taxon>
        <taxon>Bacilli</taxon>
        <taxon>Bacillales</taxon>
        <taxon>Bacillaceae</taxon>
        <taxon>Pontibacillus</taxon>
    </lineage>
</organism>
<dbReference type="PROSITE" id="PS51186">
    <property type="entry name" value="GNAT"/>
    <property type="match status" value="1"/>
</dbReference>
<accession>A0ABV6LP31</accession>
<dbReference type="Gene3D" id="3.40.630.30">
    <property type="match status" value="1"/>
</dbReference>
<comment type="caution">
    <text evidence="2">The sequence shown here is derived from an EMBL/GenBank/DDBJ whole genome shotgun (WGS) entry which is preliminary data.</text>
</comment>
<keyword evidence="2" id="KW-0808">Transferase</keyword>
<dbReference type="InterPro" id="IPR016181">
    <property type="entry name" value="Acyl_CoA_acyltransferase"/>
</dbReference>
<dbReference type="Proteomes" id="UP001589836">
    <property type="component" value="Unassembled WGS sequence"/>
</dbReference>
<name>A0ABV6LP31_9BACI</name>
<evidence type="ECO:0000313" key="2">
    <source>
        <dbReference type="EMBL" id="MFC0524008.1"/>
    </source>
</evidence>
<dbReference type="EMBL" id="JBHLTP010000009">
    <property type="protein sequence ID" value="MFC0524008.1"/>
    <property type="molecule type" value="Genomic_DNA"/>
</dbReference>
<dbReference type="CDD" id="cd04301">
    <property type="entry name" value="NAT_SF"/>
    <property type="match status" value="1"/>
</dbReference>
<dbReference type="EC" id="2.3.-.-" evidence="2"/>
<proteinExistence type="predicted"/>
<evidence type="ECO:0000259" key="1">
    <source>
        <dbReference type="PROSITE" id="PS51186"/>
    </source>
</evidence>
<dbReference type="InterPro" id="IPR051531">
    <property type="entry name" value="N-acetyltransferase"/>
</dbReference>